<evidence type="ECO:0000256" key="1">
    <source>
        <dbReference type="SAM" id="SignalP"/>
    </source>
</evidence>
<keyword evidence="1" id="KW-0732">Signal</keyword>
<protein>
    <recommendedName>
        <fullName evidence="4">Secreted protein</fullName>
    </recommendedName>
</protein>
<accession>A0A0D7CM93</accession>
<dbReference type="Proteomes" id="UP000032458">
    <property type="component" value="Unassembled WGS sequence"/>
</dbReference>
<feature type="signal peptide" evidence="1">
    <location>
        <begin position="1"/>
        <end position="33"/>
    </location>
</feature>
<keyword evidence="3" id="KW-1185">Reference proteome</keyword>
<dbReference type="AlphaFoldDB" id="A0A0D7CM93"/>
<evidence type="ECO:0000313" key="3">
    <source>
        <dbReference type="Proteomes" id="UP000032458"/>
    </source>
</evidence>
<gene>
    <name evidence="2" type="ORF">SNA_15090</name>
</gene>
<proteinExistence type="predicted"/>
<dbReference type="PATRIC" id="fig|1240678.4.peg.3167"/>
<evidence type="ECO:0008006" key="4">
    <source>
        <dbReference type="Google" id="ProtNLM"/>
    </source>
</evidence>
<evidence type="ECO:0000313" key="2">
    <source>
        <dbReference type="EMBL" id="KIZ17339.1"/>
    </source>
</evidence>
<feature type="chain" id="PRO_5039158057" description="Secreted protein" evidence="1">
    <location>
        <begin position="34"/>
        <end position="117"/>
    </location>
</feature>
<dbReference type="EMBL" id="JRKI01000023">
    <property type="protein sequence ID" value="KIZ17339.1"/>
    <property type="molecule type" value="Genomic_DNA"/>
</dbReference>
<organism evidence="2 3">
    <name type="scientific">Streptomyces natalensis ATCC 27448</name>
    <dbReference type="NCBI Taxonomy" id="1240678"/>
    <lineage>
        <taxon>Bacteria</taxon>
        <taxon>Bacillati</taxon>
        <taxon>Actinomycetota</taxon>
        <taxon>Actinomycetes</taxon>
        <taxon>Kitasatosporales</taxon>
        <taxon>Streptomycetaceae</taxon>
        <taxon>Streptomyces</taxon>
    </lineage>
</organism>
<comment type="caution">
    <text evidence="2">The sequence shown here is derived from an EMBL/GenBank/DDBJ whole genome shotgun (WGS) entry which is preliminary data.</text>
</comment>
<name>A0A0D7CM93_9ACTN</name>
<reference evidence="2 3" key="1">
    <citation type="submission" date="2014-09" db="EMBL/GenBank/DDBJ databases">
        <title>Draft genome sequence of Streptomyces natalensis ATCC 27448, producer of the antifungal pimaricin.</title>
        <authorList>
            <person name="Mendes M.V."/>
            <person name="Beites T."/>
            <person name="Pires S."/>
            <person name="Santos C.L."/>
            <person name="Moradas-Ferreira P."/>
        </authorList>
    </citation>
    <scope>NUCLEOTIDE SEQUENCE [LARGE SCALE GENOMIC DNA]</scope>
    <source>
        <strain evidence="2 3">ATCC 27448</strain>
    </source>
</reference>
<sequence length="117" mass="12260">MKLSAWQAAAASSIITAATVVVPLSISSANANATTSAKPIIVEGNQAGPKQESYAKCPDGTHLVGGGYQFDAWTMTNAGSPSFAIYVDRPAMNGEGWINKTVGQYNKARAYAMCNRT</sequence>